<feature type="domain" description="Phage head morphogenesis" evidence="1">
    <location>
        <begin position="195"/>
        <end position="302"/>
    </location>
</feature>
<sequence>MVNLSYWEQRQVQNMYEYMQSAEDTAEEIGKLYLKASRYISSSAVTIFEKFQTKHGLSIAEAMRLINTMQDKASLDELLMKLRSDDHDKNKSELLSQLEAPAFQARLERLKQVQNELDYVMSNLYQQEKAFNTSHYVDLANEAYYRGIYDIQQRAGAAFSFNHIDKKMIDRVVDSKWSGENYSSRIWKNTSGLAQDVKEELLINLVTGRTNREVAQIISNKYAVGASQARRLVRTESNYIATELNFKAYEEAGIEKYLYLATLDLRTSKVCRDLDGQIFLVKERAAGVNCPPMHPWCRSTTISVISEELLAKLKRSTRDPVTGKIIRVPMTMKYAEWYDKYVRGNKDTEYVEKKINNHSSDRTQYERYKKILGKEIPGTLDKFQEMKYNEAEKWRYTKLAYERQNKLIDHPELKLPNVDTAVAADAKFEKYLFGGDHPEGLNKGANITKRLGYGLDSWKDFRKEILEYSRKYPATYKDNTEYGDRYEQKMILFGKTGNPTNVVVGWIVRPNGVTSMSSAYIKEV</sequence>
<dbReference type="InterPro" id="IPR049250">
    <property type="entry name" value="DUF6883"/>
</dbReference>
<feature type="domain" description="DUF6883" evidence="2">
    <location>
        <begin position="414"/>
        <end position="520"/>
    </location>
</feature>
<dbReference type="EMBL" id="FQZY01000043">
    <property type="protein sequence ID" value="SHK33981.1"/>
    <property type="molecule type" value="Genomic_DNA"/>
</dbReference>
<dbReference type="Pfam" id="PF04233">
    <property type="entry name" value="Phage_Mu_F"/>
    <property type="match status" value="1"/>
</dbReference>
<evidence type="ECO:0000259" key="2">
    <source>
        <dbReference type="Pfam" id="PF21814"/>
    </source>
</evidence>
<reference evidence="3 4" key="1">
    <citation type="submission" date="2016-11" db="EMBL/GenBank/DDBJ databases">
        <authorList>
            <person name="Jaros S."/>
            <person name="Januszkiewicz K."/>
            <person name="Wedrychowicz H."/>
        </authorList>
    </citation>
    <scope>NUCLEOTIDE SEQUENCE [LARGE SCALE GENOMIC DNA]</scope>
    <source>
        <strain evidence="3 4">DSM 15480</strain>
    </source>
</reference>
<proteinExistence type="predicted"/>
<organism evidence="3 4">
    <name type="scientific">Hespellia stercorisuis DSM 15480</name>
    <dbReference type="NCBI Taxonomy" id="1121950"/>
    <lineage>
        <taxon>Bacteria</taxon>
        <taxon>Bacillati</taxon>
        <taxon>Bacillota</taxon>
        <taxon>Clostridia</taxon>
        <taxon>Lachnospirales</taxon>
        <taxon>Lachnospiraceae</taxon>
        <taxon>Hespellia</taxon>
    </lineage>
</organism>
<dbReference type="NCBIfam" id="TIGR01641">
    <property type="entry name" value="phageSPP1_gp7"/>
    <property type="match status" value="1"/>
</dbReference>
<keyword evidence="4" id="KW-1185">Reference proteome</keyword>
<dbReference type="AlphaFoldDB" id="A0A1M6RN88"/>
<dbReference type="InterPro" id="IPR006528">
    <property type="entry name" value="Phage_head_morphogenesis_dom"/>
</dbReference>
<evidence type="ECO:0000313" key="3">
    <source>
        <dbReference type="EMBL" id="SHK33981.1"/>
    </source>
</evidence>
<dbReference type="Pfam" id="PF21814">
    <property type="entry name" value="DUF6883"/>
    <property type="match status" value="1"/>
</dbReference>
<evidence type="ECO:0000313" key="4">
    <source>
        <dbReference type="Proteomes" id="UP000184301"/>
    </source>
</evidence>
<name>A0A1M6RN88_9FIRM</name>
<dbReference type="RefSeq" id="WP_073111440.1">
    <property type="nucleotide sequence ID" value="NZ_FQZY01000043.1"/>
</dbReference>
<gene>
    <name evidence="3" type="ORF">SAMN02745243_02743</name>
</gene>
<dbReference type="STRING" id="1121950.SAMN02745243_02743"/>
<accession>A0A1M6RN88</accession>
<evidence type="ECO:0000259" key="1">
    <source>
        <dbReference type="Pfam" id="PF04233"/>
    </source>
</evidence>
<protein>
    <submittedName>
        <fullName evidence="3">Phage putative head morphogenesis protein, SPP1 gp7 family</fullName>
    </submittedName>
</protein>
<dbReference type="Proteomes" id="UP000184301">
    <property type="component" value="Unassembled WGS sequence"/>
</dbReference>